<dbReference type="Gene3D" id="3.40.630.30">
    <property type="match status" value="1"/>
</dbReference>
<dbReference type="CDD" id="cd04301">
    <property type="entry name" value="NAT_SF"/>
    <property type="match status" value="1"/>
</dbReference>
<protein>
    <recommendedName>
        <fullName evidence="4">N-acetyltransferase domain-containing protein</fullName>
    </recommendedName>
</protein>
<organism evidence="5">
    <name type="scientific">bioreactor metagenome</name>
    <dbReference type="NCBI Taxonomy" id="1076179"/>
    <lineage>
        <taxon>unclassified sequences</taxon>
        <taxon>metagenomes</taxon>
        <taxon>ecological metagenomes</taxon>
    </lineage>
</organism>
<dbReference type="EMBL" id="VSSQ01037974">
    <property type="protein sequence ID" value="MPM90818.1"/>
    <property type="molecule type" value="Genomic_DNA"/>
</dbReference>
<sequence length="206" mass="24400">MNRDCFKSFPVFQTDRLNIRAFREDDFCEYTEWHNGDILYYMMGIHYVEKDDIECFRRLFFKNVPRMFQTKESIVWCVAEKNSDKCIGKIELFRFDMNSNSAEIGYCLSKSERGKGYITEAVKKIIDWAFNILDLNRIYSHVLDENTNSANVLLRCGFQLEGVLRENITTKYTKNGEVIKNSKVKNYKDERIYGLIKSKYNLTKST</sequence>
<keyword evidence="2" id="KW-0012">Acyltransferase</keyword>
<feature type="domain" description="N-acetyltransferase" evidence="4">
    <location>
        <begin position="17"/>
        <end position="177"/>
    </location>
</feature>
<evidence type="ECO:0000259" key="4">
    <source>
        <dbReference type="PROSITE" id="PS51186"/>
    </source>
</evidence>
<dbReference type="InterPro" id="IPR000182">
    <property type="entry name" value="GNAT_dom"/>
</dbReference>
<dbReference type="PROSITE" id="PS51186">
    <property type="entry name" value="GNAT"/>
    <property type="match status" value="1"/>
</dbReference>
<evidence type="ECO:0000256" key="1">
    <source>
        <dbReference type="ARBA" id="ARBA00022679"/>
    </source>
</evidence>
<dbReference type="AlphaFoldDB" id="A0A645DNZ0"/>
<proteinExistence type="inferred from homology"/>
<name>A0A645DNZ0_9ZZZZ</name>
<evidence type="ECO:0000256" key="3">
    <source>
        <dbReference type="ARBA" id="ARBA00038502"/>
    </source>
</evidence>
<comment type="caution">
    <text evidence="5">The sequence shown here is derived from an EMBL/GenBank/DDBJ whole genome shotgun (WGS) entry which is preliminary data.</text>
</comment>
<comment type="similarity">
    <text evidence="3">Belongs to the acetyltransferase family. RimJ subfamily.</text>
</comment>
<reference evidence="5" key="1">
    <citation type="submission" date="2019-08" db="EMBL/GenBank/DDBJ databases">
        <authorList>
            <person name="Kucharzyk K."/>
            <person name="Murdoch R.W."/>
            <person name="Higgins S."/>
            <person name="Loffler F."/>
        </authorList>
    </citation>
    <scope>NUCLEOTIDE SEQUENCE</scope>
</reference>
<dbReference type="InterPro" id="IPR016181">
    <property type="entry name" value="Acyl_CoA_acyltransferase"/>
</dbReference>
<dbReference type="InterPro" id="IPR051531">
    <property type="entry name" value="N-acetyltransferase"/>
</dbReference>
<dbReference type="PANTHER" id="PTHR43792">
    <property type="entry name" value="GNAT FAMILY, PUTATIVE (AFU_ORTHOLOGUE AFUA_3G00765)-RELATED-RELATED"/>
    <property type="match status" value="1"/>
</dbReference>
<dbReference type="Pfam" id="PF13302">
    <property type="entry name" value="Acetyltransf_3"/>
    <property type="match status" value="1"/>
</dbReference>
<dbReference type="PANTHER" id="PTHR43792:SF8">
    <property type="entry name" value="[RIBOSOMAL PROTEIN US5]-ALANINE N-ACETYLTRANSFERASE"/>
    <property type="match status" value="1"/>
</dbReference>
<evidence type="ECO:0000313" key="5">
    <source>
        <dbReference type="EMBL" id="MPM90818.1"/>
    </source>
</evidence>
<dbReference type="SUPFAM" id="SSF55729">
    <property type="entry name" value="Acyl-CoA N-acyltransferases (Nat)"/>
    <property type="match status" value="1"/>
</dbReference>
<evidence type="ECO:0000256" key="2">
    <source>
        <dbReference type="ARBA" id="ARBA00023315"/>
    </source>
</evidence>
<keyword evidence="1" id="KW-0808">Transferase</keyword>
<dbReference type="GO" id="GO:0016747">
    <property type="term" value="F:acyltransferase activity, transferring groups other than amino-acyl groups"/>
    <property type="evidence" value="ECO:0007669"/>
    <property type="project" value="InterPro"/>
</dbReference>
<accession>A0A645DNZ0</accession>
<gene>
    <name evidence="5" type="ORF">SDC9_137940</name>
</gene>